<feature type="domain" description="GGDEF" evidence="3">
    <location>
        <begin position="422"/>
        <end position="566"/>
    </location>
</feature>
<evidence type="ECO:0000259" key="3">
    <source>
        <dbReference type="PROSITE" id="PS50887"/>
    </source>
</evidence>
<feature type="transmembrane region" description="Helical" evidence="1">
    <location>
        <begin position="286"/>
        <end position="303"/>
    </location>
</feature>
<dbReference type="InterPro" id="IPR050706">
    <property type="entry name" value="Cyclic-di-GMP_PDE-like"/>
</dbReference>
<name>A0A1H2SDD1_9GAMM</name>
<dbReference type="AlphaFoldDB" id="A0A1H2SDD1"/>
<dbReference type="CDD" id="cd01948">
    <property type="entry name" value="EAL"/>
    <property type="match status" value="1"/>
</dbReference>
<evidence type="ECO:0000259" key="2">
    <source>
        <dbReference type="PROSITE" id="PS50883"/>
    </source>
</evidence>
<dbReference type="InterPro" id="IPR035919">
    <property type="entry name" value="EAL_sf"/>
</dbReference>
<dbReference type="InterPro" id="IPR029787">
    <property type="entry name" value="Nucleotide_cyclase"/>
</dbReference>
<dbReference type="PROSITE" id="PS50887">
    <property type="entry name" value="GGDEF"/>
    <property type="match status" value="1"/>
</dbReference>
<keyword evidence="1" id="KW-0812">Transmembrane</keyword>
<reference evidence="4 5" key="1">
    <citation type="submission" date="2016-10" db="EMBL/GenBank/DDBJ databases">
        <authorList>
            <person name="de Groot N.N."/>
        </authorList>
    </citation>
    <scope>NUCLEOTIDE SEQUENCE [LARGE SCALE GENOMIC DNA]</scope>
    <source>
        <strain evidence="4 5">CGMCC 1.7059</strain>
    </source>
</reference>
<dbReference type="SMART" id="SM00267">
    <property type="entry name" value="GGDEF"/>
    <property type="match status" value="1"/>
</dbReference>
<dbReference type="PANTHER" id="PTHR33121">
    <property type="entry name" value="CYCLIC DI-GMP PHOSPHODIESTERASE PDEF"/>
    <property type="match status" value="1"/>
</dbReference>
<dbReference type="STRING" id="488533.SAMN04487960_102100"/>
<dbReference type="Pfam" id="PF00563">
    <property type="entry name" value="EAL"/>
    <property type="match status" value="1"/>
</dbReference>
<proteinExistence type="predicted"/>
<dbReference type="EMBL" id="FNNE01000002">
    <property type="protein sequence ID" value="SDW29600.1"/>
    <property type="molecule type" value="Genomic_DNA"/>
</dbReference>
<feature type="transmembrane region" description="Helical" evidence="1">
    <location>
        <begin position="310"/>
        <end position="330"/>
    </location>
</feature>
<feature type="transmembrane region" description="Helical" evidence="1">
    <location>
        <begin position="162"/>
        <end position="180"/>
    </location>
</feature>
<dbReference type="Pfam" id="PF07695">
    <property type="entry name" value="7TMR-DISM_7TM"/>
    <property type="match status" value="1"/>
</dbReference>
<dbReference type="PANTHER" id="PTHR33121:SF79">
    <property type="entry name" value="CYCLIC DI-GMP PHOSPHODIESTERASE PDED-RELATED"/>
    <property type="match status" value="1"/>
</dbReference>
<gene>
    <name evidence="4" type="ORF">SAMN04487960_102100</name>
</gene>
<dbReference type="Pfam" id="PF00990">
    <property type="entry name" value="GGDEF"/>
    <property type="match status" value="1"/>
</dbReference>
<keyword evidence="1" id="KW-0472">Membrane</keyword>
<evidence type="ECO:0000256" key="1">
    <source>
        <dbReference type="SAM" id="Phobius"/>
    </source>
</evidence>
<dbReference type="GO" id="GO:0071111">
    <property type="term" value="F:cyclic-guanylate-specific phosphodiesterase activity"/>
    <property type="evidence" value="ECO:0007669"/>
    <property type="project" value="InterPro"/>
</dbReference>
<feature type="transmembrane region" description="Helical" evidence="1">
    <location>
        <begin position="219"/>
        <end position="243"/>
    </location>
</feature>
<dbReference type="Pfam" id="PF07696">
    <property type="entry name" value="7TMR-DISMED2"/>
    <property type="match status" value="1"/>
</dbReference>
<dbReference type="SUPFAM" id="SSF55073">
    <property type="entry name" value="Nucleotide cyclase"/>
    <property type="match status" value="1"/>
</dbReference>
<dbReference type="Gene3D" id="2.60.40.2380">
    <property type="match status" value="1"/>
</dbReference>
<protein>
    <submittedName>
        <fullName evidence="4">Diguanylate cyclase/phosphodiesterase</fullName>
    </submittedName>
</protein>
<dbReference type="Gene3D" id="3.30.70.270">
    <property type="match status" value="1"/>
</dbReference>
<dbReference type="Proteomes" id="UP000199675">
    <property type="component" value="Unassembled WGS sequence"/>
</dbReference>
<keyword evidence="1" id="KW-1133">Transmembrane helix</keyword>
<accession>A0A1H2SDD1</accession>
<dbReference type="InterPro" id="IPR011623">
    <property type="entry name" value="7TMR_DISM_rcpt_extracell_dom1"/>
</dbReference>
<feature type="transmembrane region" description="Helical" evidence="1">
    <location>
        <begin position="255"/>
        <end position="274"/>
    </location>
</feature>
<dbReference type="SMART" id="SM00052">
    <property type="entry name" value="EAL"/>
    <property type="match status" value="1"/>
</dbReference>
<evidence type="ECO:0000313" key="4">
    <source>
        <dbReference type="EMBL" id="SDW29600.1"/>
    </source>
</evidence>
<feature type="transmembrane region" description="Helical" evidence="1">
    <location>
        <begin position="187"/>
        <end position="207"/>
    </location>
</feature>
<sequence length="847" mass="94433">MIPVTGTAPVASLFHYWEDAEAQADIARVLTLTDNQWQLEESGSATFGITPSAYWLRVAVRNQTREHTNLVAELAYSQLDDVRFYVFSGNRQVRELRTGDTLPFYPRDVDHPNMLLRFDLDPEQQKILYIRVKTAGSMILPLQLWRENDFFGAASNEQKLHFFYYGSLTVILLINLAVFLTLREKLYLYYALAIAGYLLFFASIKGYSFQIFYPQFPGIHARALLVSMPLLALFSILFCRELLKTRTYTPKMDVALRMMLVFEIFFLIAAQFMGYNAAVKLSATSAIIYFLLLFLAGPVSWAAGVRAGAFFTIAWTPLTVGVLATAGRALGLLPENIFTENAMQIGSGLEAFILTLALADRLYREREEKISAQAGRLRQEEARNEAHQKLTQAMTHDPVTGLPNRNRFELMVNRELQQNPGGHYMVGVARITRLDEINRTLGLTRSERLLKRLAEQMSLLASGLPFVMSSPDELGREERVYQLSGDAFGILVNASGVADNFQGLDSTLKLLSEPVLQDDLAIELHPRYGAASYPAHGDNAAQLIRNAHVGMEITPHGQHETGLYSKAHDIYSESRLTLMSDLREALQNDQTELYYQPKACLSSGRIVGLEALIRWRHPERGAVCPSDFIPLAEETGVVTQLTRWAIERGARDLAPLLAADPELSVSINISARDLASDALRKHIETSLARHKVNARQLTLELTETATMEDPVIGLEALQSLAGTGLRVSIDDFGSGYSSLSYLKRLPATEIKLDRSLLLDVDDSDGSKVIVQTSINMAHNLGYEVVAEGVEKEETIRLLGAMGCDKIQGFWLCHPLPLHELKAWLKEYRASSLAVSTASTRPQASAPK</sequence>
<dbReference type="InterPro" id="IPR043128">
    <property type="entry name" value="Rev_trsase/Diguanyl_cyclase"/>
</dbReference>
<dbReference type="InterPro" id="IPR001633">
    <property type="entry name" value="EAL_dom"/>
</dbReference>
<dbReference type="SUPFAM" id="SSF141868">
    <property type="entry name" value="EAL domain-like"/>
    <property type="match status" value="1"/>
</dbReference>
<organism evidence="4 5">
    <name type="scientific">Marinobacter mobilis</name>
    <dbReference type="NCBI Taxonomy" id="488533"/>
    <lineage>
        <taxon>Bacteria</taxon>
        <taxon>Pseudomonadati</taxon>
        <taxon>Pseudomonadota</taxon>
        <taxon>Gammaproteobacteria</taxon>
        <taxon>Pseudomonadales</taxon>
        <taxon>Marinobacteraceae</taxon>
        <taxon>Marinobacter</taxon>
    </lineage>
</organism>
<keyword evidence="5" id="KW-1185">Reference proteome</keyword>
<dbReference type="InterPro" id="IPR011622">
    <property type="entry name" value="7TMR_DISM_rcpt_extracell_dom2"/>
</dbReference>
<evidence type="ECO:0000313" key="5">
    <source>
        <dbReference type="Proteomes" id="UP000199675"/>
    </source>
</evidence>
<dbReference type="PROSITE" id="PS50883">
    <property type="entry name" value="EAL"/>
    <property type="match status" value="1"/>
</dbReference>
<feature type="domain" description="EAL" evidence="2">
    <location>
        <begin position="575"/>
        <end position="828"/>
    </location>
</feature>
<dbReference type="Gene3D" id="3.20.20.450">
    <property type="entry name" value="EAL domain"/>
    <property type="match status" value="1"/>
</dbReference>
<dbReference type="InterPro" id="IPR000160">
    <property type="entry name" value="GGDEF_dom"/>
</dbReference>